<dbReference type="InterPro" id="IPR002204">
    <property type="entry name" value="3-OH-isobutyrate_DH-rel_CS"/>
</dbReference>
<name>A0A5Q0BSY3_9GAMM</name>
<feature type="domain" description="3-hydroxyisobutyrate dehydrogenase-like NAD-binding" evidence="6">
    <location>
        <begin position="162"/>
        <end position="281"/>
    </location>
</feature>
<evidence type="ECO:0000256" key="1">
    <source>
        <dbReference type="ARBA" id="ARBA00009080"/>
    </source>
</evidence>
<protein>
    <submittedName>
        <fullName evidence="7">NAD(P)-dependent oxidoreductase</fullName>
    </submittedName>
</protein>
<proteinExistence type="inferred from homology"/>
<keyword evidence="8" id="KW-1185">Reference proteome</keyword>
<dbReference type="FunCoup" id="A0A5Q0BSY3">
    <property type="interactions" value="403"/>
</dbReference>
<dbReference type="Proteomes" id="UP000325755">
    <property type="component" value="Chromosome"/>
</dbReference>
<evidence type="ECO:0000313" key="8">
    <source>
        <dbReference type="Proteomes" id="UP000325755"/>
    </source>
</evidence>
<dbReference type="InParanoid" id="A0A5Q0BSY3"/>
<dbReference type="SUPFAM" id="SSF48179">
    <property type="entry name" value="6-phosphogluconate dehydrogenase C-terminal domain-like"/>
    <property type="match status" value="1"/>
</dbReference>
<dbReference type="PROSITE" id="PS00895">
    <property type="entry name" value="3_HYDROXYISOBUT_DH"/>
    <property type="match status" value="1"/>
</dbReference>
<feature type="active site" evidence="4">
    <location>
        <position position="168"/>
    </location>
</feature>
<dbReference type="EMBL" id="CP044205">
    <property type="protein sequence ID" value="QFY45177.1"/>
    <property type="molecule type" value="Genomic_DNA"/>
</dbReference>
<dbReference type="SUPFAM" id="SSF51735">
    <property type="entry name" value="NAD(P)-binding Rossmann-fold domains"/>
    <property type="match status" value="1"/>
</dbReference>
<dbReference type="InterPro" id="IPR036291">
    <property type="entry name" value="NAD(P)-bd_dom_sf"/>
</dbReference>
<evidence type="ECO:0000313" key="7">
    <source>
        <dbReference type="EMBL" id="QFY45177.1"/>
    </source>
</evidence>
<dbReference type="GO" id="GO:0051287">
    <property type="term" value="F:NAD binding"/>
    <property type="evidence" value="ECO:0007669"/>
    <property type="project" value="InterPro"/>
</dbReference>
<keyword evidence="2" id="KW-0560">Oxidoreductase</keyword>
<dbReference type="InterPro" id="IPR006115">
    <property type="entry name" value="6PGDH_NADP-bd"/>
</dbReference>
<reference evidence="7 8" key="1">
    <citation type="submission" date="2019-09" db="EMBL/GenBank/DDBJ databases">
        <title>Ecophysiology of the spiral-shaped methanotroph Methylospira mobilis as revealed by the complete genome sequence.</title>
        <authorList>
            <person name="Oshkin I.Y."/>
            <person name="Dedysh S.N."/>
            <person name="Miroshnikov K."/>
            <person name="Danilova O.V."/>
            <person name="Hakobyan A."/>
            <person name="Liesack W."/>
        </authorList>
    </citation>
    <scope>NUCLEOTIDE SEQUENCE [LARGE SCALE GENOMIC DNA]</scope>
    <source>
        <strain evidence="7 8">Shm1</strain>
    </source>
</reference>
<dbReference type="PANTHER" id="PTHR43060">
    <property type="entry name" value="3-HYDROXYISOBUTYRATE DEHYDROGENASE-LIKE 1, MITOCHONDRIAL-RELATED"/>
    <property type="match status" value="1"/>
</dbReference>
<evidence type="ECO:0000259" key="5">
    <source>
        <dbReference type="Pfam" id="PF03446"/>
    </source>
</evidence>
<dbReference type="GO" id="GO:0004616">
    <property type="term" value="F:phosphogluconate dehydrogenase (decarboxylating) activity"/>
    <property type="evidence" value="ECO:0007669"/>
    <property type="project" value="InterPro"/>
</dbReference>
<dbReference type="PIRSF" id="PIRSF000103">
    <property type="entry name" value="HIBADH"/>
    <property type="match status" value="1"/>
</dbReference>
<dbReference type="OrthoDB" id="9786703at2"/>
<dbReference type="Pfam" id="PF14833">
    <property type="entry name" value="NAD_binding_11"/>
    <property type="match status" value="1"/>
</dbReference>
<evidence type="ECO:0000259" key="6">
    <source>
        <dbReference type="Pfam" id="PF14833"/>
    </source>
</evidence>
<organism evidence="7 8">
    <name type="scientific">Candidatus Methylospira mobilis</name>
    <dbReference type="NCBI Taxonomy" id="1808979"/>
    <lineage>
        <taxon>Bacteria</taxon>
        <taxon>Pseudomonadati</taxon>
        <taxon>Pseudomonadota</taxon>
        <taxon>Gammaproteobacteria</taxon>
        <taxon>Methylococcales</taxon>
        <taxon>Methylococcaceae</taxon>
        <taxon>Candidatus Methylospira</taxon>
    </lineage>
</organism>
<dbReference type="Pfam" id="PF03446">
    <property type="entry name" value="NAD_binding_2"/>
    <property type="match status" value="1"/>
</dbReference>
<evidence type="ECO:0000256" key="3">
    <source>
        <dbReference type="ARBA" id="ARBA00023027"/>
    </source>
</evidence>
<dbReference type="InterPro" id="IPR006183">
    <property type="entry name" value="Pgluconate_DH"/>
</dbReference>
<dbReference type="InterPro" id="IPR015815">
    <property type="entry name" value="HIBADH-related"/>
</dbReference>
<accession>A0A5Q0BSY3</accession>
<dbReference type="GO" id="GO:0016054">
    <property type="term" value="P:organic acid catabolic process"/>
    <property type="evidence" value="ECO:0007669"/>
    <property type="project" value="UniProtKB-ARBA"/>
</dbReference>
<gene>
    <name evidence="7" type="ORF">F6R98_17910</name>
</gene>
<evidence type="ECO:0000256" key="2">
    <source>
        <dbReference type="ARBA" id="ARBA00023002"/>
    </source>
</evidence>
<comment type="similarity">
    <text evidence="1">Belongs to the HIBADH-related family.</text>
</comment>
<dbReference type="Gene3D" id="1.10.1040.10">
    <property type="entry name" value="N-(1-d-carboxylethyl)-l-norvaline Dehydrogenase, domain 2"/>
    <property type="match status" value="1"/>
</dbReference>
<dbReference type="AlphaFoldDB" id="A0A5Q0BSY3"/>
<keyword evidence="3" id="KW-0520">NAD</keyword>
<sequence length="288" mass="30346">MQAGFIGLGAMGRHMARNLATQGLLKTLWNRTTATAEALAQELGVAAAPNPSSLAASVDAVMICVSADDDVRSVIEQLLPGLKPGTLVIDHSTVSRETELEMTAKVAAAGGSYLDAPVSGGMEGARHRTLSIMAGGRAEDLQRARPLLQAMAARIVHMGGIGSGQAAKAVNQIMCAGINQAVTEALSFAQAQGLAMDKVIEAVAGGAAGNWFLDKRGLTMTQGSYEPGFKLALHHKDLAICLAMAERAGMKLPVAETTLHHYKQLMQQGHGEEDISALYRLKNRQRQP</sequence>
<dbReference type="Gene3D" id="3.40.50.720">
    <property type="entry name" value="NAD(P)-binding Rossmann-like Domain"/>
    <property type="match status" value="1"/>
</dbReference>
<feature type="domain" description="6-phosphogluconate dehydrogenase NADP-binding" evidence="5">
    <location>
        <begin position="3"/>
        <end position="159"/>
    </location>
</feature>
<dbReference type="PRINTS" id="PR00076">
    <property type="entry name" value="6PGDHDRGNASE"/>
</dbReference>
<evidence type="ECO:0000256" key="4">
    <source>
        <dbReference type="PIRSR" id="PIRSR000103-1"/>
    </source>
</evidence>
<dbReference type="GO" id="GO:0050661">
    <property type="term" value="F:NADP binding"/>
    <property type="evidence" value="ECO:0007669"/>
    <property type="project" value="InterPro"/>
</dbReference>
<dbReference type="InterPro" id="IPR013328">
    <property type="entry name" value="6PGD_dom2"/>
</dbReference>
<dbReference type="PANTHER" id="PTHR43060:SF15">
    <property type="entry name" value="3-HYDROXYISOBUTYRATE DEHYDROGENASE-LIKE 1, MITOCHONDRIAL-RELATED"/>
    <property type="match status" value="1"/>
</dbReference>
<dbReference type="InterPro" id="IPR029154">
    <property type="entry name" value="HIBADH-like_NADP-bd"/>
</dbReference>
<dbReference type="InterPro" id="IPR008927">
    <property type="entry name" value="6-PGluconate_DH-like_C_sf"/>
</dbReference>
<dbReference type="KEGG" id="mmob:F6R98_17910"/>